<proteinExistence type="predicted"/>
<keyword evidence="3" id="KW-1185">Reference proteome</keyword>
<evidence type="ECO:0008006" key="4">
    <source>
        <dbReference type="Google" id="ProtNLM"/>
    </source>
</evidence>
<dbReference type="GeneID" id="87869914"/>
<sequence length="117" mass="14101">MFPFILPNKDKNTIPLAHRMLSRKRFSNCFALLFLLLFSFTSHYFSLLSTLFYVSSLFHPFPFRPSSCCLLYVTSLLVGWFRKIEKRRQWWLSPYGGWRRFPLFFIWNGLVVFGDDR</sequence>
<name>A0AAJ0I7J3_9PEZI</name>
<dbReference type="EMBL" id="JAULSX010000004">
    <property type="protein sequence ID" value="KAK3492239.1"/>
    <property type="molecule type" value="Genomic_DNA"/>
</dbReference>
<gene>
    <name evidence="2" type="ORF">B0T23DRAFT_137025</name>
</gene>
<dbReference type="Proteomes" id="UP001285908">
    <property type="component" value="Unassembled WGS sequence"/>
</dbReference>
<feature type="transmembrane region" description="Helical" evidence="1">
    <location>
        <begin position="29"/>
        <end position="55"/>
    </location>
</feature>
<keyword evidence="1" id="KW-0812">Transmembrane</keyword>
<keyword evidence="1" id="KW-1133">Transmembrane helix</keyword>
<comment type="caution">
    <text evidence="2">The sequence shown here is derived from an EMBL/GenBank/DDBJ whole genome shotgun (WGS) entry which is preliminary data.</text>
</comment>
<evidence type="ECO:0000313" key="3">
    <source>
        <dbReference type="Proteomes" id="UP001285908"/>
    </source>
</evidence>
<dbReference type="AlphaFoldDB" id="A0AAJ0I7J3"/>
<feature type="transmembrane region" description="Helical" evidence="1">
    <location>
        <begin position="61"/>
        <end position="81"/>
    </location>
</feature>
<dbReference type="RefSeq" id="XP_062692697.1">
    <property type="nucleotide sequence ID" value="XM_062832292.1"/>
</dbReference>
<organism evidence="2 3">
    <name type="scientific">Neurospora hispaniola</name>
    <dbReference type="NCBI Taxonomy" id="588809"/>
    <lineage>
        <taxon>Eukaryota</taxon>
        <taxon>Fungi</taxon>
        <taxon>Dikarya</taxon>
        <taxon>Ascomycota</taxon>
        <taxon>Pezizomycotina</taxon>
        <taxon>Sordariomycetes</taxon>
        <taxon>Sordariomycetidae</taxon>
        <taxon>Sordariales</taxon>
        <taxon>Sordariaceae</taxon>
        <taxon>Neurospora</taxon>
    </lineage>
</organism>
<keyword evidence="1" id="KW-0472">Membrane</keyword>
<evidence type="ECO:0000313" key="2">
    <source>
        <dbReference type="EMBL" id="KAK3492239.1"/>
    </source>
</evidence>
<accession>A0AAJ0I7J3</accession>
<evidence type="ECO:0000256" key="1">
    <source>
        <dbReference type="SAM" id="Phobius"/>
    </source>
</evidence>
<reference evidence="2 3" key="1">
    <citation type="journal article" date="2023" name="Mol. Phylogenet. Evol.">
        <title>Genome-scale phylogeny and comparative genomics of the fungal order Sordariales.</title>
        <authorList>
            <person name="Hensen N."/>
            <person name="Bonometti L."/>
            <person name="Westerberg I."/>
            <person name="Brannstrom I.O."/>
            <person name="Guillou S."/>
            <person name="Cros-Aarteil S."/>
            <person name="Calhoun S."/>
            <person name="Haridas S."/>
            <person name="Kuo A."/>
            <person name="Mondo S."/>
            <person name="Pangilinan J."/>
            <person name="Riley R."/>
            <person name="LaButti K."/>
            <person name="Andreopoulos B."/>
            <person name="Lipzen A."/>
            <person name="Chen C."/>
            <person name="Yan M."/>
            <person name="Daum C."/>
            <person name="Ng V."/>
            <person name="Clum A."/>
            <person name="Steindorff A."/>
            <person name="Ohm R.A."/>
            <person name="Martin F."/>
            <person name="Silar P."/>
            <person name="Natvig D.O."/>
            <person name="Lalanne C."/>
            <person name="Gautier V."/>
            <person name="Ament-Velasquez S.L."/>
            <person name="Kruys A."/>
            <person name="Hutchinson M.I."/>
            <person name="Powell A.J."/>
            <person name="Barry K."/>
            <person name="Miller A.N."/>
            <person name="Grigoriev I.V."/>
            <person name="Debuchy R."/>
            <person name="Gladieux P."/>
            <person name="Hiltunen Thoren M."/>
            <person name="Johannesson H."/>
        </authorList>
    </citation>
    <scope>NUCLEOTIDE SEQUENCE [LARGE SCALE GENOMIC DNA]</scope>
    <source>
        <strain evidence="2 3">FGSC 10403</strain>
    </source>
</reference>
<protein>
    <recommendedName>
        <fullName evidence="4">Transmembrane protein</fullName>
    </recommendedName>
</protein>